<dbReference type="Gene3D" id="2.10.10.10">
    <property type="entry name" value="Fibronectin, type II, collagen-binding"/>
    <property type="match status" value="1"/>
</dbReference>
<keyword evidence="5" id="KW-0677">Repeat</keyword>
<reference evidence="12" key="1">
    <citation type="submission" date="2022-11" db="UniProtKB">
        <authorList>
            <consortium name="EnsemblMetazoa"/>
        </authorList>
    </citation>
    <scope>IDENTIFICATION</scope>
</reference>
<sequence>MHCEIDMCSPNPCQNGGICTVKDGGTNYSCTCLVDITGRNCELQHLSGWSSWTAWKPCDCGRVNRTRSCQIDPCVGPSFDQKDCTYPTIMTEKGKCAFPFIYKGVCYDACTDFGHSTEWCSLNKIYRSYQWGNCP</sequence>
<dbReference type="GeneID" id="110233861"/>
<keyword evidence="4" id="KW-0732">Signal</keyword>
<evidence type="ECO:0000313" key="12">
    <source>
        <dbReference type="EnsemblMetazoa" id="XP_020894852.1"/>
    </source>
</evidence>
<accession>A0A913WVP7</accession>
<evidence type="ECO:0000256" key="4">
    <source>
        <dbReference type="ARBA" id="ARBA00022729"/>
    </source>
</evidence>
<dbReference type="OrthoDB" id="5946365at2759"/>
<dbReference type="Pfam" id="PF00008">
    <property type="entry name" value="EGF"/>
    <property type="match status" value="1"/>
</dbReference>
<feature type="disulfide bond" evidence="8">
    <location>
        <begin position="32"/>
        <end position="41"/>
    </location>
</feature>
<dbReference type="Pfam" id="PF00040">
    <property type="entry name" value="fn2"/>
    <property type="match status" value="1"/>
</dbReference>
<dbReference type="PROSITE" id="PS50026">
    <property type="entry name" value="EGF_3"/>
    <property type="match status" value="1"/>
</dbReference>
<dbReference type="InterPro" id="IPR000562">
    <property type="entry name" value="FN_type2_dom"/>
</dbReference>
<dbReference type="KEGG" id="epa:110233861"/>
<dbReference type="PROSITE" id="PS00022">
    <property type="entry name" value="EGF_1"/>
    <property type="match status" value="1"/>
</dbReference>
<dbReference type="GO" id="GO:0048646">
    <property type="term" value="P:anatomical structure formation involved in morphogenesis"/>
    <property type="evidence" value="ECO:0007669"/>
    <property type="project" value="UniProtKB-ARBA"/>
</dbReference>
<evidence type="ECO:0000256" key="3">
    <source>
        <dbReference type="ARBA" id="ARBA00022536"/>
    </source>
</evidence>
<keyword evidence="2" id="KW-0217">Developmental protein</keyword>
<name>A0A913WVP7_EXADI</name>
<dbReference type="SUPFAM" id="SSF57196">
    <property type="entry name" value="EGF/Laminin"/>
    <property type="match status" value="1"/>
</dbReference>
<dbReference type="AlphaFoldDB" id="A0A913WVP7"/>
<dbReference type="GO" id="GO:0009887">
    <property type="term" value="P:animal organ morphogenesis"/>
    <property type="evidence" value="ECO:0007669"/>
    <property type="project" value="UniProtKB-ARBA"/>
</dbReference>
<dbReference type="RefSeq" id="XP_020894852.1">
    <property type="nucleotide sequence ID" value="XM_021039193.2"/>
</dbReference>
<feature type="domain" description="EGF-like" evidence="10">
    <location>
        <begin position="4"/>
        <end position="42"/>
    </location>
</feature>
<evidence type="ECO:0000259" key="10">
    <source>
        <dbReference type="PROSITE" id="PS50026"/>
    </source>
</evidence>
<dbReference type="FunFam" id="2.10.25.10:FF:000172">
    <property type="entry name" value="FAT atypical cadherin 3"/>
    <property type="match status" value="1"/>
</dbReference>
<dbReference type="CDD" id="cd00054">
    <property type="entry name" value="EGF_CA"/>
    <property type="match status" value="1"/>
</dbReference>
<dbReference type="GO" id="GO:0016358">
    <property type="term" value="P:dendrite development"/>
    <property type="evidence" value="ECO:0007669"/>
    <property type="project" value="UniProtKB-ARBA"/>
</dbReference>
<dbReference type="EnsemblMetazoa" id="XM_021039193.2">
    <property type="protein sequence ID" value="XP_020894852.1"/>
    <property type="gene ID" value="LOC110233861"/>
</dbReference>
<comment type="caution">
    <text evidence="9">Lacks conserved residue(s) required for the propagation of feature annotation.</text>
</comment>
<evidence type="ECO:0000313" key="13">
    <source>
        <dbReference type="Proteomes" id="UP000887567"/>
    </source>
</evidence>
<dbReference type="InterPro" id="IPR000742">
    <property type="entry name" value="EGF"/>
</dbReference>
<dbReference type="Gene3D" id="2.10.25.10">
    <property type="entry name" value="Laminin"/>
    <property type="match status" value="1"/>
</dbReference>
<dbReference type="Proteomes" id="UP000887567">
    <property type="component" value="Unplaced"/>
</dbReference>
<dbReference type="InterPro" id="IPR036943">
    <property type="entry name" value="FN_type2_sf"/>
</dbReference>
<keyword evidence="3 8" id="KW-0245">EGF-like domain</keyword>
<protein>
    <recommendedName>
        <fullName evidence="14">EGF-like domain-containing protein</fullName>
    </recommendedName>
</protein>
<keyword evidence="13" id="KW-1185">Reference proteome</keyword>
<evidence type="ECO:0000256" key="8">
    <source>
        <dbReference type="PROSITE-ProRule" id="PRU00076"/>
    </source>
</evidence>
<dbReference type="SMART" id="SM00059">
    <property type="entry name" value="FN2"/>
    <property type="match status" value="1"/>
</dbReference>
<dbReference type="SUPFAM" id="SSF57440">
    <property type="entry name" value="Kringle-like"/>
    <property type="match status" value="1"/>
</dbReference>
<dbReference type="SMART" id="SM00181">
    <property type="entry name" value="EGF"/>
    <property type="match status" value="1"/>
</dbReference>
<dbReference type="GO" id="GO:0001764">
    <property type="term" value="P:neuron migration"/>
    <property type="evidence" value="ECO:0007669"/>
    <property type="project" value="UniProtKB-ARBA"/>
</dbReference>
<comment type="similarity">
    <text evidence="1">Belongs to the EGF domain peptide family.</text>
</comment>
<keyword evidence="6 8" id="KW-1015">Disulfide bond</keyword>
<dbReference type="GO" id="GO:0048667">
    <property type="term" value="P:cell morphogenesis involved in neuron differentiation"/>
    <property type="evidence" value="ECO:0007669"/>
    <property type="project" value="UniProtKB-ARBA"/>
</dbReference>
<evidence type="ECO:0000256" key="1">
    <source>
        <dbReference type="ARBA" id="ARBA00006373"/>
    </source>
</evidence>
<dbReference type="InterPro" id="IPR013806">
    <property type="entry name" value="Kringle-like"/>
</dbReference>
<evidence type="ECO:0000256" key="9">
    <source>
        <dbReference type="PROSITE-ProRule" id="PRU00479"/>
    </source>
</evidence>
<organism evidence="12 13">
    <name type="scientific">Exaiptasia diaphana</name>
    <name type="common">Tropical sea anemone</name>
    <name type="synonym">Aiptasia pulchella</name>
    <dbReference type="NCBI Taxonomy" id="2652724"/>
    <lineage>
        <taxon>Eukaryota</taxon>
        <taxon>Metazoa</taxon>
        <taxon>Cnidaria</taxon>
        <taxon>Anthozoa</taxon>
        <taxon>Hexacorallia</taxon>
        <taxon>Actiniaria</taxon>
        <taxon>Aiptasiidae</taxon>
        <taxon>Exaiptasia</taxon>
    </lineage>
</organism>
<feature type="domain" description="Fibronectin type-II" evidence="11">
    <location>
        <begin position="91"/>
        <end position="135"/>
    </location>
</feature>
<evidence type="ECO:0000256" key="2">
    <source>
        <dbReference type="ARBA" id="ARBA00022473"/>
    </source>
</evidence>
<dbReference type="PROSITE" id="PS51092">
    <property type="entry name" value="FN2_2"/>
    <property type="match status" value="1"/>
</dbReference>
<evidence type="ECO:0000256" key="7">
    <source>
        <dbReference type="ARBA" id="ARBA00023180"/>
    </source>
</evidence>
<proteinExistence type="inferred from homology"/>
<evidence type="ECO:0000259" key="11">
    <source>
        <dbReference type="PROSITE" id="PS51092"/>
    </source>
</evidence>
<dbReference type="GO" id="GO:0043005">
    <property type="term" value="C:neuron projection"/>
    <property type="evidence" value="ECO:0007669"/>
    <property type="project" value="UniProtKB-ARBA"/>
</dbReference>
<evidence type="ECO:0000256" key="5">
    <source>
        <dbReference type="ARBA" id="ARBA00022737"/>
    </source>
</evidence>
<keyword evidence="7" id="KW-0325">Glycoprotein</keyword>
<evidence type="ECO:0000256" key="6">
    <source>
        <dbReference type="ARBA" id="ARBA00023157"/>
    </source>
</evidence>
<feature type="disulfide bond" evidence="8">
    <location>
        <begin position="13"/>
        <end position="30"/>
    </location>
</feature>
<evidence type="ECO:0008006" key="14">
    <source>
        <dbReference type="Google" id="ProtNLM"/>
    </source>
</evidence>